<reference evidence="2" key="1">
    <citation type="journal article" date="2020" name="mSystems">
        <title>Genome- and Community-Level Interaction Insights into Carbon Utilization and Element Cycling Functions of Hydrothermarchaeota in Hydrothermal Sediment.</title>
        <authorList>
            <person name="Zhou Z."/>
            <person name="Liu Y."/>
            <person name="Xu W."/>
            <person name="Pan J."/>
            <person name="Luo Z.H."/>
            <person name="Li M."/>
        </authorList>
    </citation>
    <scope>NUCLEOTIDE SEQUENCE [LARGE SCALE GENOMIC DNA]</scope>
    <source>
        <strain evidence="2">SpSt-456</strain>
    </source>
</reference>
<organism evidence="2">
    <name type="scientific">Desulfacinum infernum</name>
    <dbReference type="NCBI Taxonomy" id="35837"/>
    <lineage>
        <taxon>Bacteria</taxon>
        <taxon>Pseudomonadati</taxon>
        <taxon>Thermodesulfobacteriota</taxon>
        <taxon>Syntrophobacteria</taxon>
        <taxon>Syntrophobacterales</taxon>
        <taxon>Syntrophobacteraceae</taxon>
        <taxon>Desulfacinum</taxon>
    </lineage>
</organism>
<evidence type="ECO:0000259" key="1">
    <source>
        <dbReference type="Pfam" id="PF12654"/>
    </source>
</evidence>
<protein>
    <submittedName>
        <fullName evidence="2">DUF3786 domain-containing protein</fullName>
    </submittedName>
</protein>
<sequence length="319" mass="35809">MRCGHLYGFCRQGLSRGKPVERMPGGLTTMETSSESPWVFLYTLANRFEADVLSDVLEREGIPFLIRSFVETAYDGLFVPQRGWGQILVSARHLPAARKLIASVLESLASPSLYESLEDVDPSLWEEAARLDPEDVCRRALVHWDPHAAAYRIPFLSGSFRCLPQQRSIQAEPGLTSSRVDFQTGLVLLHYLLEAREVPPSGRWIGEKEIPSGHQFFKGPHAFPLQGIVELVADDAQRFAEASSMLGGIPVDAGDMAFQFLVLPRIPMRMIYWRGDDEFSPAVKLRFDATVSLHLPALDTLWAMVNLFVRHFKAAVKRT</sequence>
<name>A0A831ZZ79_9BACT</name>
<dbReference type="Pfam" id="PF12654">
    <property type="entry name" value="DUF3786"/>
    <property type="match status" value="1"/>
</dbReference>
<feature type="domain" description="DUF3786" evidence="1">
    <location>
        <begin position="132"/>
        <end position="310"/>
    </location>
</feature>
<accession>A0A831ZZ79</accession>
<gene>
    <name evidence="2" type="ORF">ENS06_10620</name>
</gene>
<evidence type="ECO:0000313" key="2">
    <source>
        <dbReference type="EMBL" id="HFK97757.1"/>
    </source>
</evidence>
<dbReference type="EMBL" id="DSTK01000033">
    <property type="protein sequence ID" value="HFK97757.1"/>
    <property type="molecule type" value="Genomic_DNA"/>
</dbReference>
<dbReference type="AlphaFoldDB" id="A0A831ZZ79"/>
<proteinExistence type="predicted"/>
<dbReference type="InterPro" id="IPR024264">
    <property type="entry name" value="DUF3786"/>
</dbReference>
<comment type="caution">
    <text evidence="2">The sequence shown here is derived from an EMBL/GenBank/DDBJ whole genome shotgun (WGS) entry which is preliminary data.</text>
</comment>